<evidence type="ECO:0000256" key="3">
    <source>
        <dbReference type="ARBA" id="ARBA00023015"/>
    </source>
</evidence>
<dbReference type="FunFam" id="1.10.8.60:FF:000014">
    <property type="entry name" value="DNA-binding transcriptional regulator NtrC"/>
    <property type="match status" value="1"/>
</dbReference>
<dbReference type="Proteomes" id="UP000320421">
    <property type="component" value="Chromosome"/>
</dbReference>
<dbReference type="Pfam" id="PF00158">
    <property type="entry name" value="Sigma54_activat"/>
    <property type="match status" value="1"/>
</dbReference>
<dbReference type="SUPFAM" id="SSF55781">
    <property type="entry name" value="GAF domain-like"/>
    <property type="match status" value="1"/>
</dbReference>
<dbReference type="Pfam" id="PF02954">
    <property type="entry name" value="HTH_8"/>
    <property type="match status" value="1"/>
</dbReference>
<dbReference type="PROSITE" id="PS00676">
    <property type="entry name" value="SIGMA54_INTERACT_2"/>
    <property type="match status" value="1"/>
</dbReference>
<evidence type="ECO:0000256" key="6">
    <source>
        <dbReference type="ARBA" id="ARBA00023163"/>
    </source>
</evidence>
<dbReference type="Pfam" id="PF25601">
    <property type="entry name" value="AAA_lid_14"/>
    <property type="match status" value="1"/>
</dbReference>
<reference evidence="9 10" key="1">
    <citation type="submission" date="2019-02" db="EMBL/GenBank/DDBJ databases">
        <title>Deep-cultivation of Planctomycetes and their phenomic and genomic characterization uncovers novel biology.</title>
        <authorList>
            <person name="Wiegand S."/>
            <person name="Jogler M."/>
            <person name="Boedeker C."/>
            <person name="Pinto D."/>
            <person name="Vollmers J."/>
            <person name="Rivas-Marin E."/>
            <person name="Kohn T."/>
            <person name="Peeters S.H."/>
            <person name="Heuer A."/>
            <person name="Rast P."/>
            <person name="Oberbeckmann S."/>
            <person name="Bunk B."/>
            <person name="Jeske O."/>
            <person name="Meyerdierks A."/>
            <person name="Storesund J.E."/>
            <person name="Kallscheuer N."/>
            <person name="Luecker S."/>
            <person name="Lage O.M."/>
            <person name="Pohl T."/>
            <person name="Merkel B.J."/>
            <person name="Hornburger P."/>
            <person name="Mueller R.-W."/>
            <person name="Bruemmer F."/>
            <person name="Labrenz M."/>
            <person name="Spormann A.M."/>
            <person name="Op den Camp H."/>
            <person name="Overmann J."/>
            <person name="Amann R."/>
            <person name="Jetten M.S.M."/>
            <person name="Mascher T."/>
            <person name="Medema M.H."/>
            <person name="Devos D.P."/>
            <person name="Kaster A.-K."/>
            <person name="Ovreas L."/>
            <person name="Rohde M."/>
            <person name="Galperin M.Y."/>
            <person name="Jogler C."/>
        </authorList>
    </citation>
    <scope>NUCLEOTIDE SEQUENCE [LARGE SCALE GENOMIC DNA]</scope>
    <source>
        <strain evidence="9 10">HG66A1</strain>
    </source>
</reference>
<dbReference type="InterPro" id="IPR027417">
    <property type="entry name" value="P-loop_NTPase"/>
</dbReference>
<dbReference type="PANTHER" id="PTHR32071">
    <property type="entry name" value="TRANSCRIPTIONAL REGULATORY PROTEIN"/>
    <property type="match status" value="1"/>
</dbReference>
<dbReference type="SUPFAM" id="SSF46689">
    <property type="entry name" value="Homeodomain-like"/>
    <property type="match status" value="1"/>
</dbReference>
<dbReference type="GO" id="GO:0006355">
    <property type="term" value="P:regulation of DNA-templated transcription"/>
    <property type="evidence" value="ECO:0007669"/>
    <property type="project" value="InterPro"/>
</dbReference>
<feature type="transmembrane region" description="Helical" evidence="7">
    <location>
        <begin position="169"/>
        <end position="190"/>
    </location>
</feature>
<keyword evidence="4" id="KW-0238">DNA-binding</keyword>
<dbReference type="InterPro" id="IPR002197">
    <property type="entry name" value="HTH_Fis"/>
</dbReference>
<keyword evidence="2" id="KW-0067">ATP-binding</keyword>
<dbReference type="InterPro" id="IPR029016">
    <property type="entry name" value="GAF-like_dom_sf"/>
</dbReference>
<keyword evidence="10" id="KW-1185">Reference proteome</keyword>
<dbReference type="AlphaFoldDB" id="A0A517PXW6"/>
<proteinExistence type="predicted"/>
<dbReference type="PROSITE" id="PS00688">
    <property type="entry name" value="SIGMA54_INTERACT_3"/>
    <property type="match status" value="1"/>
</dbReference>
<accession>A0A517PXW6</accession>
<dbReference type="InterPro" id="IPR025944">
    <property type="entry name" value="Sigma_54_int_dom_CS"/>
</dbReference>
<dbReference type="SUPFAM" id="SSF52540">
    <property type="entry name" value="P-loop containing nucleoside triphosphate hydrolases"/>
    <property type="match status" value="1"/>
</dbReference>
<dbReference type="CDD" id="cd00009">
    <property type="entry name" value="AAA"/>
    <property type="match status" value="1"/>
</dbReference>
<evidence type="ECO:0000256" key="4">
    <source>
        <dbReference type="ARBA" id="ARBA00023125"/>
    </source>
</evidence>
<keyword evidence="6" id="KW-0804">Transcription</keyword>
<dbReference type="InterPro" id="IPR009057">
    <property type="entry name" value="Homeodomain-like_sf"/>
</dbReference>
<dbReference type="OrthoDB" id="9807827at2"/>
<evidence type="ECO:0000259" key="8">
    <source>
        <dbReference type="PROSITE" id="PS50045"/>
    </source>
</evidence>
<dbReference type="Gene3D" id="1.10.8.60">
    <property type="match status" value="1"/>
</dbReference>
<feature type="transmembrane region" description="Helical" evidence="7">
    <location>
        <begin position="202"/>
        <end position="222"/>
    </location>
</feature>
<dbReference type="InterPro" id="IPR025943">
    <property type="entry name" value="Sigma_54_int_dom_ATP-bd_2"/>
</dbReference>
<dbReference type="PROSITE" id="PS00675">
    <property type="entry name" value="SIGMA54_INTERACT_1"/>
    <property type="match status" value="1"/>
</dbReference>
<dbReference type="PRINTS" id="PR01590">
    <property type="entry name" value="HTHFIS"/>
</dbReference>
<organism evidence="9 10">
    <name type="scientific">Gimesia chilikensis</name>
    <dbReference type="NCBI Taxonomy" id="2605989"/>
    <lineage>
        <taxon>Bacteria</taxon>
        <taxon>Pseudomonadati</taxon>
        <taxon>Planctomycetota</taxon>
        <taxon>Planctomycetia</taxon>
        <taxon>Planctomycetales</taxon>
        <taxon>Planctomycetaceae</taxon>
        <taxon>Gimesia</taxon>
    </lineage>
</organism>
<keyword evidence="1" id="KW-0547">Nucleotide-binding</keyword>
<dbReference type="InterPro" id="IPR025662">
    <property type="entry name" value="Sigma_54_int_dom_ATP-bd_1"/>
</dbReference>
<dbReference type="GO" id="GO:0043565">
    <property type="term" value="F:sequence-specific DNA binding"/>
    <property type="evidence" value="ECO:0007669"/>
    <property type="project" value="InterPro"/>
</dbReference>
<dbReference type="PROSITE" id="PS50045">
    <property type="entry name" value="SIGMA54_INTERACT_4"/>
    <property type="match status" value="1"/>
</dbReference>
<feature type="transmembrane region" description="Helical" evidence="7">
    <location>
        <begin position="268"/>
        <end position="288"/>
    </location>
</feature>
<evidence type="ECO:0000256" key="1">
    <source>
        <dbReference type="ARBA" id="ARBA00022741"/>
    </source>
</evidence>
<feature type="transmembrane region" description="Helical" evidence="7">
    <location>
        <begin position="228"/>
        <end position="248"/>
    </location>
</feature>
<feature type="transmembrane region" description="Helical" evidence="7">
    <location>
        <begin position="12"/>
        <end position="31"/>
    </location>
</feature>
<dbReference type="PANTHER" id="PTHR32071:SF117">
    <property type="entry name" value="PTS-DEPENDENT DIHYDROXYACETONE KINASE OPERON REGULATORY PROTEIN-RELATED"/>
    <property type="match status" value="1"/>
</dbReference>
<keyword evidence="7" id="KW-0812">Transmembrane</keyword>
<dbReference type="SMART" id="SM00382">
    <property type="entry name" value="AAA"/>
    <property type="match status" value="1"/>
</dbReference>
<evidence type="ECO:0000313" key="9">
    <source>
        <dbReference type="EMBL" id="QDT24209.1"/>
    </source>
</evidence>
<feature type="transmembrane region" description="Helical" evidence="7">
    <location>
        <begin position="422"/>
        <end position="444"/>
    </location>
</feature>
<keyword evidence="5" id="KW-0010">Activator</keyword>
<dbReference type="GO" id="GO:0005524">
    <property type="term" value="F:ATP binding"/>
    <property type="evidence" value="ECO:0007669"/>
    <property type="project" value="UniProtKB-KW"/>
</dbReference>
<feature type="transmembrane region" description="Helical" evidence="7">
    <location>
        <begin position="353"/>
        <end position="374"/>
    </location>
</feature>
<evidence type="ECO:0000256" key="7">
    <source>
        <dbReference type="SAM" id="Phobius"/>
    </source>
</evidence>
<dbReference type="Gene3D" id="3.30.450.40">
    <property type="match status" value="1"/>
</dbReference>
<keyword evidence="7" id="KW-0472">Membrane</keyword>
<dbReference type="InterPro" id="IPR002078">
    <property type="entry name" value="Sigma_54_int"/>
</dbReference>
<feature type="transmembrane region" description="Helical" evidence="7">
    <location>
        <begin position="386"/>
        <end position="410"/>
    </location>
</feature>
<evidence type="ECO:0000313" key="10">
    <source>
        <dbReference type="Proteomes" id="UP000320421"/>
    </source>
</evidence>
<sequence>MKKHGFKERAILFTGGILAVVYSVIVLGFVTTSPDLRLRAMLDSVQSETGEEGPDGIEIKATPSIKKEGAFSPPKPGDILTKIGEYPIRTFLDFSQVLSKLRDMKLPPGGHLRPQADPTEHDVPYMVEMEGNRFINVEFYSRTDNADGPPTYTLKSAWVQIQAIPSGDVAISLLWFSLELIILAIGAFAYWMRPFDRTTRIFFVMGIITLVAFIGGYNWWIIAGALALNIPFVLAAVLVPAITLHFFITYPRSIPWLSQYPIGLLRAIYSVPVATCTLILACLIYLRLTSHISDGSVELANQDYSPLVFQVVSVLRWAVYSYISVAGIYYLMTLGALLNNYFKSQNPYERNQLKWIALAGLISIIPVGYSLYLAEFNRTQFALGGAGIPMFLASVSFMAAFVVGIIRYRLMLIDQIISRGMLFYVVSAGISILYATVISLGSLYGTQLNRTPSTNQAISVFLVMLFAISLLLWSRDRVQRLIDRRFFRQKYQLDKALKRMNRAVGRLGDQRSIADRMLTSCREVLQVKSAAIYLLNPEHTQFDLLTGFHIENSPSTVPCNAELLEVLEGELAFQRVATGLLKEASPAQQLLRLLGFDFIYNLELDGEFAGFVALGQRTAGSAYSAEDLTFLNAMGQITSIALHSTKIHQDLRRLNEEMRIKVEKIDDQRRLVSVLQSELTSSQEIAERSEPHAVQRGLIKGNSPAIRQVMETVRKVANSESTVLIRGESGTGKELLAQAVHENSSRHEKPLVRVNCAALSPSLLESELFGHVKGAFTGAHEDRVGRFEMANGGTLFLDEIGDISLDTQVKLLRVLQERAFERVGGSETLHVDVRLITATHQNLEQRIAEGLFREDLYYRLNVISITLPPLRERRDDIFELAFYFLKRTAHRLGKRISHIDTDAIEALERADWPGNIRQLENVIERAVVLAEEEVITLKDLPADLVSGNRRMPVRVIETKQVRTEPSRRIPLSDVEVISFPGTESQADRQLSEPEQLKQALAECDGNKAQAARMLGMPRSTYYSKLKKYGIG</sequence>
<protein>
    <submittedName>
        <fullName evidence="9">Transcriptional regulatory protein ZraR</fullName>
    </submittedName>
</protein>
<keyword evidence="7" id="KW-1133">Transmembrane helix</keyword>
<gene>
    <name evidence="9" type="primary">zraR_12</name>
    <name evidence="9" type="ORF">HG66A1_60410</name>
</gene>
<dbReference type="Gene3D" id="1.10.10.60">
    <property type="entry name" value="Homeodomain-like"/>
    <property type="match status" value="1"/>
</dbReference>
<dbReference type="Gene3D" id="3.40.50.300">
    <property type="entry name" value="P-loop containing nucleotide triphosphate hydrolases"/>
    <property type="match status" value="1"/>
</dbReference>
<feature type="transmembrane region" description="Helical" evidence="7">
    <location>
        <begin position="456"/>
        <end position="474"/>
    </location>
</feature>
<dbReference type="RefSeq" id="WP_145192722.1">
    <property type="nucleotide sequence ID" value="NZ_CP036266.1"/>
</dbReference>
<dbReference type="InterPro" id="IPR058031">
    <property type="entry name" value="AAA_lid_NorR"/>
</dbReference>
<dbReference type="InterPro" id="IPR003593">
    <property type="entry name" value="AAA+_ATPase"/>
</dbReference>
<evidence type="ECO:0000256" key="5">
    <source>
        <dbReference type="ARBA" id="ARBA00023159"/>
    </source>
</evidence>
<keyword evidence="3" id="KW-0805">Transcription regulation</keyword>
<feature type="transmembrane region" description="Helical" evidence="7">
    <location>
        <begin position="308"/>
        <end position="332"/>
    </location>
</feature>
<feature type="domain" description="Sigma-54 factor interaction" evidence="8">
    <location>
        <begin position="699"/>
        <end position="928"/>
    </location>
</feature>
<name>A0A517PXW6_9PLAN</name>
<dbReference type="FunFam" id="3.40.50.300:FF:000006">
    <property type="entry name" value="DNA-binding transcriptional regulator NtrC"/>
    <property type="match status" value="1"/>
</dbReference>
<evidence type="ECO:0000256" key="2">
    <source>
        <dbReference type="ARBA" id="ARBA00022840"/>
    </source>
</evidence>
<dbReference type="EMBL" id="CP036266">
    <property type="protein sequence ID" value="QDT24209.1"/>
    <property type="molecule type" value="Genomic_DNA"/>
</dbReference>